<evidence type="ECO:0000313" key="6">
    <source>
        <dbReference type="Proteomes" id="UP000694546"/>
    </source>
</evidence>
<feature type="region of interest" description="Disordered" evidence="1">
    <location>
        <begin position="400"/>
        <end position="424"/>
    </location>
</feature>
<dbReference type="PROSITE" id="PS50853">
    <property type="entry name" value="FN3"/>
    <property type="match status" value="1"/>
</dbReference>
<keyword evidence="2" id="KW-0472">Membrane</keyword>
<dbReference type="CDD" id="cd00063">
    <property type="entry name" value="FN3"/>
    <property type="match status" value="1"/>
</dbReference>
<reference evidence="5" key="1">
    <citation type="submission" date="2025-08" db="UniProtKB">
        <authorList>
            <consortium name="Ensembl"/>
        </authorList>
    </citation>
    <scope>IDENTIFICATION</scope>
</reference>
<name>A0A8C4ZZ86_GADMO</name>
<dbReference type="AlphaFoldDB" id="A0A8C4ZZ86"/>
<feature type="chain" id="PRO_5034189653" evidence="3">
    <location>
        <begin position="23"/>
        <end position="424"/>
    </location>
</feature>
<evidence type="ECO:0000313" key="5">
    <source>
        <dbReference type="Ensembl" id="ENSGMOP00000023522.1"/>
    </source>
</evidence>
<proteinExistence type="predicted"/>
<gene>
    <name evidence="5" type="primary">LOC115533293</name>
</gene>
<feature type="signal peptide" evidence="3">
    <location>
        <begin position="1"/>
        <end position="22"/>
    </location>
</feature>
<evidence type="ECO:0000256" key="1">
    <source>
        <dbReference type="SAM" id="MobiDB-lite"/>
    </source>
</evidence>
<reference evidence="5" key="2">
    <citation type="submission" date="2025-09" db="UniProtKB">
        <authorList>
            <consortium name="Ensembl"/>
        </authorList>
    </citation>
    <scope>IDENTIFICATION</scope>
</reference>
<dbReference type="Proteomes" id="UP000694546">
    <property type="component" value="Chromosome 20"/>
</dbReference>
<keyword evidence="2" id="KW-1133">Transmembrane helix</keyword>
<dbReference type="InterPro" id="IPR003961">
    <property type="entry name" value="FN3_dom"/>
</dbReference>
<dbReference type="GeneID" id="115533293"/>
<dbReference type="InterPro" id="IPR036116">
    <property type="entry name" value="FN3_sf"/>
</dbReference>
<feature type="region of interest" description="Disordered" evidence="1">
    <location>
        <begin position="86"/>
        <end position="192"/>
    </location>
</feature>
<protein>
    <submittedName>
        <fullName evidence="5">Leucine-rich repeat neuronal protein 4-like</fullName>
    </submittedName>
</protein>
<evidence type="ECO:0000259" key="4">
    <source>
        <dbReference type="PROSITE" id="PS50853"/>
    </source>
</evidence>
<sequence length="424" mass="44009">MDSRRVTCCWAWALCILWIAAADRPLSVPIAKVFTGMADRLTFTPEPHSTAHTVVGSRVFESAPGAPAFYTTESASIPAGASVASTVSAKGPTAPPGRVVPSEAPLALSTPPYTLSPRPMGTTMIQQPASPSPTQGPTSREEITPSAYGPPATPSRSSTLLTPRNSSSSPPPAGERSQQEPAVEPSTGPQTAPAPLCDYDQCVHLQRPCPELQQLRGWPCRCPAQSNAAPAGTPGPVVALEVTRAWPTSASVRWCAPDSPLSAFRVWVLRGDGSAVSNGSVGPRTRQTDVFGLSAGGRAYRVCVSAQSAAGALSHARCVSVATPVDAGAVAAHVLSGACGVLLLAAVVLSLCLYRQCQRRRGEASRAEPTTHLLPAAHAFQDQRPLCSMVSIANPAYTPASEQRAPAADQGAHRAPAKKSANAR</sequence>
<accession>A0A8C4ZZ86</accession>
<dbReference type="SMART" id="SM00060">
    <property type="entry name" value="FN3"/>
    <property type="match status" value="1"/>
</dbReference>
<dbReference type="SUPFAM" id="SSF49265">
    <property type="entry name" value="Fibronectin type III"/>
    <property type="match status" value="1"/>
</dbReference>
<dbReference type="RefSeq" id="XP_030199578.1">
    <property type="nucleotide sequence ID" value="XM_030343718.1"/>
</dbReference>
<organism evidence="5 6">
    <name type="scientific">Gadus morhua</name>
    <name type="common">Atlantic cod</name>
    <dbReference type="NCBI Taxonomy" id="8049"/>
    <lineage>
        <taxon>Eukaryota</taxon>
        <taxon>Metazoa</taxon>
        <taxon>Chordata</taxon>
        <taxon>Craniata</taxon>
        <taxon>Vertebrata</taxon>
        <taxon>Euteleostomi</taxon>
        <taxon>Actinopterygii</taxon>
        <taxon>Neopterygii</taxon>
        <taxon>Teleostei</taxon>
        <taxon>Neoteleostei</taxon>
        <taxon>Acanthomorphata</taxon>
        <taxon>Zeiogadaria</taxon>
        <taxon>Gadariae</taxon>
        <taxon>Gadiformes</taxon>
        <taxon>Gadoidei</taxon>
        <taxon>Gadidae</taxon>
        <taxon>Gadus</taxon>
    </lineage>
</organism>
<feature type="compositionally biased region" description="Polar residues" evidence="1">
    <location>
        <begin position="123"/>
        <end position="138"/>
    </location>
</feature>
<keyword evidence="6" id="KW-1185">Reference proteome</keyword>
<evidence type="ECO:0000256" key="2">
    <source>
        <dbReference type="SAM" id="Phobius"/>
    </source>
</evidence>
<dbReference type="Ensembl" id="ENSGMOT00000028364.1">
    <property type="protein sequence ID" value="ENSGMOP00000023522.1"/>
    <property type="gene ID" value="ENSGMOG00000033606.1"/>
</dbReference>
<evidence type="ECO:0000256" key="3">
    <source>
        <dbReference type="SAM" id="SignalP"/>
    </source>
</evidence>
<dbReference type="OMA" id="RERCPTH"/>
<dbReference type="GeneTree" id="ENSGT00990000206200"/>
<feature type="domain" description="Fibronectin type-III" evidence="4">
    <location>
        <begin position="233"/>
        <end position="326"/>
    </location>
</feature>
<keyword evidence="2" id="KW-0812">Transmembrane</keyword>
<dbReference type="InterPro" id="IPR013783">
    <property type="entry name" value="Ig-like_fold"/>
</dbReference>
<keyword evidence="3" id="KW-0732">Signal</keyword>
<feature type="compositionally biased region" description="Polar residues" evidence="1">
    <location>
        <begin position="154"/>
        <end position="168"/>
    </location>
</feature>
<dbReference type="Gene3D" id="2.60.40.10">
    <property type="entry name" value="Immunoglobulins"/>
    <property type="match status" value="1"/>
</dbReference>
<feature type="transmembrane region" description="Helical" evidence="2">
    <location>
        <begin position="330"/>
        <end position="354"/>
    </location>
</feature>